<proteinExistence type="predicted"/>
<evidence type="ECO:0008006" key="3">
    <source>
        <dbReference type="Google" id="ProtNLM"/>
    </source>
</evidence>
<dbReference type="PANTHER" id="PTHR33265">
    <property type="entry name" value="AVR9/CF-9 RAPIDLY ELICITED PROTEIN-RELATED"/>
    <property type="match status" value="1"/>
</dbReference>
<dbReference type="PANTHER" id="PTHR33265:SF8">
    <property type="entry name" value="AVR9_CF-9 RAPIDLY ELICITED PROTEIN 146"/>
    <property type="match status" value="1"/>
</dbReference>
<evidence type="ECO:0000313" key="2">
    <source>
        <dbReference type="Proteomes" id="UP001454036"/>
    </source>
</evidence>
<evidence type="ECO:0000313" key="1">
    <source>
        <dbReference type="EMBL" id="GAA0161305.1"/>
    </source>
</evidence>
<accession>A0AAV3QBD5</accession>
<reference evidence="1 2" key="1">
    <citation type="submission" date="2024-01" db="EMBL/GenBank/DDBJ databases">
        <title>The complete chloroplast genome sequence of Lithospermum erythrorhizon: insights into the phylogenetic relationship among Boraginaceae species and the maternal lineages of purple gromwells.</title>
        <authorList>
            <person name="Okada T."/>
            <person name="Watanabe K."/>
        </authorList>
    </citation>
    <scope>NUCLEOTIDE SEQUENCE [LARGE SCALE GENOMIC DNA]</scope>
</reference>
<dbReference type="AlphaFoldDB" id="A0AAV3QBD5"/>
<keyword evidence="2" id="KW-1185">Reference proteome</keyword>
<sequence>MEEHLPIVAKKFWNLVRVALFMLKQGISKSKILTDLNMVFKRGKLAGKAIQNLMFHHTHLWAAAASSSSSSTGIQRSPDRQLPFTPRPDEYEFSCSPSPDHHHGGVNFHLPLFTFGRRKNTLKNAPLPEEGQFEAAKVVIRAIEMLKSETTSPALPGFGKSPMVRQLRVTDSPFPIDYSGNEDDKHVDEEADHFIKRFYKDLRRQNKIAWGTPGR</sequence>
<gene>
    <name evidence="1" type="ORF">LIER_17652</name>
</gene>
<dbReference type="Pfam" id="PF05553">
    <property type="entry name" value="DUF761"/>
    <property type="match status" value="1"/>
</dbReference>
<dbReference type="Proteomes" id="UP001454036">
    <property type="component" value="Unassembled WGS sequence"/>
</dbReference>
<comment type="caution">
    <text evidence="1">The sequence shown here is derived from an EMBL/GenBank/DDBJ whole genome shotgun (WGS) entry which is preliminary data.</text>
</comment>
<dbReference type="InterPro" id="IPR008480">
    <property type="entry name" value="DUF761_pln"/>
</dbReference>
<protein>
    <recommendedName>
        <fullName evidence="3">Avr9/Cf-9 rapidly elicited protein 146</fullName>
    </recommendedName>
</protein>
<name>A0AAV3QBD5_LITER</name>
<organism evidence="1 2">
    <name type="scientific">Lithospermum erythrorhizon</name>
    <name type="common">Purple gromwell</name>
    <name type="synonym">Lithospermum officinale var. erythrorhizon</name>
    <dbReference type="NCBI Taxonomy" id="34254"/>
    <lineage>
        <taxon>Eukaryota</taxon>
        <taxon>Viridiplantae</taxon>
        <taxon>Streptophyta</taxon>
        <taxon>Embryophyta</taxon>
        <taxon>Tracheophyta</taxon>
        <taxon>Spermatophyta</taxon>
        <taxon>Magnoliopsida</taxon>
        <taxon>eudicotyledons</taxon>
        <taxon>Gunneridae</taxon>
        <taxon>Pentapetalae</taxon>
        <taxon>asterids</taxon>
        <taxon>lamiids</taxon>
        <taxon>Boraginales</taxon>
        <taxon>Boraginaceae</taxon>
        <taxon>Boraginoideae</taxon>
        <taxon>Lithospermeae</taxon>
        <taxon>Lithospermum</taxon>
    </lineage>
</organism>
<dbReference type="EMBL" id="BAABME010004137">
    <property type="protein sequence ID" value="GAA0161305.1"/>
    <property type="molecule type" value="Genomic_DNA"/>
</dbReference>